<organism evidence="1 2">
    <name type="scientific">Apiospora aurea</name>
    <dbReference type="NCBI Taxonomy" id="335848"/>
    <lineage>
        <taxon>Eukaryota</taxon>
        <taxon>Fungi</taxon>
        <taxon>Dikarya</taxon>
        <taxon>Ascomycota</taxon>
        <taxon>Pezizomycotina</taxon>
        <taxon>Sordariomycetes</taxon>
        <taxon>Xylariomycetidae</taxon>
        <taxon>Amphisphaeriales</taxon>
        <taxon>Apiosporaceae</taxon>
        <taxon>Apiospora</taxon>
    </lineage>
</organism>
<sequence>MNGRDDTRIVTQSVRPCLAPIDQWRRNSAVLAVDLRKIAWWVVARPILANLVGFPLEQVKTRDQLQERPNSPRSHRVSTYLSFISFPTHLHTHAGVFLQEPKPVPMAACRFGFAGADARLAAGLARQHGYKLPAPVSQ</sequence>
<protein>
    <submittedName>
        <fullName evidence="1">Uncharacterized protein</fullName>
    </submittedName>
</protein>
<dbReference type="GeneID" id="92078783"/>
<evidence type="ECO:0000313" key="2">
    <source>
        <dbReference type="Proteomes" id="UP001391051"/>
    </source>
</evidence>
<gene>
    <name evidence="1" type="ORF">PG986_009499</name>
</gene>
<evidence type="ECO:0000313" key="1">
    <source>
        <dbReference type="EMBL" id="KAK7948613.1"/>
    </source>
</evidence>
<proteinExistence type="predicted"/>
<comment type="caution">
    <text evidence="1">The sequence shown here is derived from an EMBL/GenBank/DDBJ whole genome shotgun (WGS) entry which is preliminary data.</text>
</comment>
<accession>A0ABR1Q840</accession>
<keyword evidence="2" id="KW-1185">Reference proteome</keyword>
<name>A0ABR1Q840_9PEZI</name>
<dbReference type="EMBL" id="JAQQWE010000006">
    <property type="protein sequence ID" value="KAK7948613.1"/>
    <property type="molecule type" value="Genomic_DNA"/>
</dbReference>
<dbReference type="RefSeq" id="XP_066698119.1">
    <property type="nucleotide sequence ID" value="XM_066845721.1"/>
</dbReference>
<reference evidence="1 2" key="1">
    <citation type="submission" date="2023-01" db="EMBL/GenBank/DDBJ databases">
        <title>Analysis of 21 Apiospora genomes using comparative genomics revels a genus with tremendous synthesis potential of carbohydrate active enzymes and secondary metabolites.</title>
        <authorList>
            <person name="Sorensen T."/>
        </authorList>
    </citation>
    <scope>NUCLEOTIDE SEQUENCE [LARGE SCALE GENOMIC DNA]</scope>
    <source>
        <strain evidence="1 2">CBS 24483</strain>
    </source>
</reference>
<dbReference type="Proteomes" id="UP001391051">
    <property type="component" value="Unassembled WGS sequence"/>
</dbReference>